<organism evidence="3 4">
    <name type="scientific">Rotaria magnacalcarata</name>
    <dbReference type="NCBI Taxonomy" id="392030"/>
    <lineage>
        <taxon>Eukaryota</taxon>
        <taxon>Metazoa</taxon>
        <taxon>Spiralia</taxon>
        <taxon>Gnathifera</taxon>
        <taxon>Rotifera</taxon>
        <taxon>Eurotatoria</taxon>
        <taxon>Bdelloidea</taxon>
        <taxon>Philodinida</taxon>
        <taxon>Philodinidae</taxon>
        <taxon>Rotaria</taxon>
    </lineage>
</organism>
<comment type="caution">
    <text evidence="3">The sequence shown here is derived from an EMBL/GenBank/DDBJ whole genome shotgun (WGS) entry which is preliminary data.</text>
</comment>
<dbReference type="AlphaFoldDB" id="A0A8S2XJ79"/>
<feature type="region of interest" description="Disordered" evidence="1">
    <location>
        <begin position="19"/>
        <end position="45"/>
    </location>
</feature>
<proteinExistence type="predicted"/>
<dbReference type="InterPro" id="IPR006723">
    <property type="entry name" value="Islet_autoAg_Ica1_C"/>
</dbReference>
<name>A0A8S2XJ79_9BILA</name>
<feature type="non-terminal residue" evidence="3">
    <location>
        <position position="1"/>
    </location>
</feature>
<evidence type="ECO:0000259" key="2">
    <source>
        <dbReference type="Pfam" id="PF04629"/>
    </source>
</evidence>
<gene>
    <name evidence="3" type="ORF">BYL167_LOCUS36030</name>
</gene>
<evidence type="ECO:0000256" key="1">
    <source>
        <dbReference type="SAM" id="MobiDB-lite"/>
    </source>
</evidence>
<protein>
    <recommendedName>
        <fullName evidence="2">Islet cell autoantigen Ica1 C-terminal domain-containing protein</fullName>
    </recommendedName>
</protein>
<sequence>NNSFLPSTLLSELLTSMNKSNKSTVQPTSNPKPKSVPAAAAGKTTEKSSWLNLFAELDPLQNPDAVGKAAGDEADRNC</sequence>
<reference evidence="3" key="1">
    <citation type="submission" date="2021-02" db="EMBL/GenBank/DDBJ databases">
        <authorList>
            <person name="Nowell W R."/>
        </authorList>
    </citation>
    <scope>NUCLEOTIDE SEQUENCE</scope>
</reference>
<accession>A0A8S2XJ79</accession>
<dbReference type="Proteomes" id="UP000681967">
    <property type="component" value="Unassembled WGS sequence"/>
</dbReference>
<evidence type="ECO:0000313" key="3">
    <source>
        <dbReference type="EMBL" id="CAF4501338.1"/>
    </source>
</evidence>
<feature type="domain" description="Islet cell autoantigen Ica1 C-terminal" evidence="2">
    <location>
        <begin position="3"/>
        <end position="73"/>
    </location>
</feature>
<feature type="compositionally biased region" description="Polar residues" evidence="1">
    <location>
        <begin position="19"/>
        <end position="32"/>
    </location>
</feature>
<evidence type="ECO:0000313" key="4">
    <source>
        <dbReference type="Proteomes" id="UP000681967"/>
    </source>
</evidence>
<dbReference type="EMBL" id="CAJOBH010077467">
    <property type="protein sequence ID" value="CAF4501338.1"/>
    <property type="molecule type" value="Genomic_DNA"/>
</dbReference>
<dbReference type="Pfam" id="PF04629">
    <property type="entry name" value="ICA69"/>
    <property type="match status" value="1"/>
</dbReference>